<gene>
    <name evidence="1" type="ORF">LA521A_21210</name>
</gene>
<dbReference type="EMBL" id="AP027041">
    <property type="protein sequence ID" value="BDU16920.1"/>
    <property type="molecule type" value="Genomic_DNA"/>
</dbReference>
<organism evidence="1 2">
    <name type="scientific">Lysobacter auxotrophicus</name>
    <dbReference type="NCBI Taxonomy" id="2992573"/>
    <lineage>
        <taxon>Bacteria</taxon>
        <taxon>Pseudomonadati</taxon>
        <taxon>Pseudomonadota</taxon>
        <taxon>Gammaproteobacteria</taxon>
        <taxon>Lysobacterales</taxon>
        <taxon>Lysobacteraceae</taxon>
        <taxon>Lysobacter</taxon>
    </lineage>
</organism>
<dbReference type="RefSeq" id="WP_281778890.1">
    <property type="nucleotide sequence ID" value="NZ_AP027041.1"/>
</dbReference>
<name>A0ABN6UL98_9GAMM</name>
<evidence type="ECO:0000313" key="2">
    <source>
        <dbReference type="Proteomes" id="UP001317822"/>
    </source>
</evidence>
<proteinExistence type="predicted"/>
<evidence type="ECO:0000313" key="1">
    <source>
        <dbReference type="EMBL" id="BDU16920.1"/>
    </source>
</evidence>
<protein>
    <submittedName>
        <fullName evidence="1">Uncharacterized protein</fullName>
    </submittedName>
</protein>
<keyword evidence="2" id="KW-1185">Reference proteome</keyword>
<dbReference type="SUPFAM" id="SSF69279">
    <property type="entry name" value="Phage tail proteins"/>
    <property type="match status" value="1"/>
</dbReference>
<reference evidence="1 2" key="1">
    <citation type="journal article" date="2023" name="Int. J. Syst. Evol. Microbiol.">
        <title>Physiological and genomic analyses of cobalamin (vitamin B12)-auxotrophy of Lysobacter auxotrophicus sp. nov., a methionine-auxotrophic chitinolytic bacterium isolated from chitin-treated soil.</title>
        <authorList>
            <person name="Saito A."/>
            <person name="Dohra H."/>
            <person name="Hamada M."/>
            <person name="Moriuchi R."/>
            <person name="Kotsuchibashi Y."/>
            <person name="Mori K."/>
        </authorList>
    </citation>
    <scope>NUCLEOTIDE SEQUENCE [LARGE SCALE GENOMIC DNA]</scope>
    <source>
        <strain evidence="1 2">5-21a</strain>
    </source>
</reference>
<sequence length="66" mass="7243">MQLNAICHGAFAQSSPTDIITIRARSADLTAELRNRRERGWDSTTLGAILTTLAGEHGLTQPFHPR</sequence>
<dbReference type="Proteomes" id="UP001317822">
    <property type="component" value="Chromosome"/>
</dbReference>
<accession>A0ABN6UL98</accession>